<comment type="similarity">
    <text evidence="4">Belongs to the peptidase A25 family.</text>
</comment>
<dbReference type="GO" id="GO:0006508">
    <property type="term" value="P:proteolysis"/>
    <property type="evidence" value="ECO:0007669"/>
    <property type="project" value="UniProtKB-UniRule"/>
</dbReference>
<gene>
    <name evidence="4 5" type="primary">gpr</name>
    <name evidence="5" type="ORF">EK386_01200</name>
</gene>
<evidence type="ECO:0000256" key="4">
    <source>
        <dbReference type="HAMAP-Rule" id="MF_00626"/>
    </source>
</evidence>
<evidence type="ECO:0000256" key="3">
    <source>
        <dbReference type="ARBA" id="ARBA00023145"/>
    </source>
</evidence>
<dbReference type="GO" id="GO:0004222">
    <property type="term" value="F:metalloendopeptidase activity"/>
    <property type="evidence" value="ECO:0007669"/>
    <property type="project" value="UniProtKB-UniRule"/>
</dbReference>
<comment type="caution">
    <text evidence="5">The sequence shown here is derived from an EMBL/GenBank/DDBJ whole genome shotgun (WGS) entry which is preliminary data.</text>
</comment>
<dbReference type="Pfam" id="PF03418">
    <property type="entry name" value="Peptidase_A25"/>
    <property type="match status" value="1"/>
</dbReference>
<dbReference type="GO" id="GO:0009847">
    <property type="term" value="P:spore germination"/>
    <property type="evidence" value="ECO:0007669"/>
    <property type="project" value="UniProtKB-UniRule"/>
</dbReference>
<sequence length="346" mass="38613">MIEVNWSRTDLIDESQEVVEHQTRQQKEKLEESNGVSIEEFKDGRVKVTKVEVDKLGQEQIGKKEGKYITLSVPTLTIEDNNGFEQLERAFTKYLDEIHKDIEIKKDSKVLVVGLGNKTITPDAIGPFAIDAMQTEQSENPSDHFILYAPGVTGQTGFETSDFIHALTEKIQPSLVLVIDALATRGSSRLCKTIQITDTGIHPGSGVGNTRTEVSKEVMGVPVTAIGVPTVVDATVIIADAIDNVFRSIAAKIEERGKPSSKLSVTSWTPDSDARVDLNLIKPIFGEWSTWSTNDRLQLFEEAFAHHPERLIVTPKEVDVWITKYSLLISRALFNWLDQKVKKEKQ</sequence>
<protein>
    <recommendedName>
        <fullName evidence="4">Germination protease</fullName>
        <ecNumber evidence="4">3.4.24.78</ecNumber>
    </recommendedName>
    <alternativeName>
        <fullName evidence="4">GPR endopeptidase</fullName>
    </alternativeName>
    <alternativeName>
        <fullName evidence="4">Germination proteinase</fullName>
    </alternativeName>
    <alternativeName>
        <fullName evidence="4">Spore protease</fullName>
    </alternativeName>
</protein>
<evidence type="ECO:0000313" key="6">
    <source>
        <dbReference type="Proteomes" id="UP000287910"/>
    </source>
</evidence>
<evidence type="ECO:0000313" key="5">
    <source>
        <dbReference type="EMBL" id="RUL57065.1"/>
    </source>
</evidence>
<evidence type="ECO:0000256" key="2">
    <source>
        <dbReference type="ARBA" id="ARBA00022801"/>
    </source>
</evidence>
<dbReference type="AlphaFoldDB" id="A0A432LGH2"/>
<dbReference type="Proteomes" id="UP000287910">
    <property type="component" value="Unassembled WGS sequence"/>
</dbReference>
<comment type="PTM">
    <text evidence="4">Autoproteolytically processed. The inactive tetrameric zymogen termed p46 autoprocesses to a smaller form termed p41, which is active only during spore germination.</text>
</comment>
<feature type="propeptide" id="PRO_5019598776" evidence="4">
    <location>
        <begin position="1"/>
        <end position="10"/>
    </location>
</feature>
<feature type="chain" id="PRO_5023491010" description="Germination protease" evidence="4">
    <location>
        <begin position="11"/>
        <end position="346"/>
    </location>
</feature>
<dbReference type="EMBL" id="RYYR01000001">
    <property type="protein sequence ID" value="RUL57065.1"/>
    <property type="molecule type" value="Genomic_DNA"/>
</dbReference>
<organism evidence="5 6">
    <name type="scientific">Lysinibacillus antri</name>
    <dbReference type="NCBI Taxonomy" id="2498145"/>
    <lineage>
        <taxon>Bacteria</taxon>
        <taxon>Bacillati</taxon>
        <taxon>Bacillota</taxon>
        <taxon>Bacilli</taxon>
        <taxon>Bacillales</taxon>
        <taxon>Bacillaceae</taxon>
        <taxon>Lysinibacillus</taxon>
    </lineage>
</organism>
<dbReference type="HAMAP" id="MF_00626">
    <property type="entry name" value="Germination_prot"/>
    <property type="match status" value="1"/>
</dbReference>
<reference evidence="5 6" key="1">
    <citation type="submission" date="2018-12" db="EMBL/GenBank/DDBJ databases">
        <title>Lysinibacillus antri sp. nov., isolated from a cave soil.</title>
        <authorList>
            <person name="Narsing Rao M.P."/>
            <person name="Zhang H."/>
            <person name="Dong Z.-Y."/>
            <person name="Niu X.-K."/>
            <person name="Zhang K."/>
            <person name="Fang B.-Z."/>
            <person name="Kang Y.-Q."/>
            <person name="Xiao M."/>
            <person name="Li W.-J."/>
        </authorList>
    </citation>
    <scope>NUCLEOTIDE SEQUENCE [LARGE SCALE GENOMIC DNA]</scope>
    <source>
        <strain evidence="5 6">SYSU K30002</strain>
    </source>
</reference>
<dbReference type="InterPro" id="IPR005080">
    <property type="entry name" value="Peptidase_A25"/>
</dbReference>
<keyword evidence="2 4" id="KW-0378">Hydrolase</keyword>
<comment type="catalytic activity">
    <reaction evidence="4">
        <text>Endopeptidase action with P4 Glu or Asp, P1 preferably Glu &gt; Asp, P1' hydrophobic and P2' Ala.</text>
        <dbReference type="EC" id="3.4.24.78"/>
    </reaction>
</comment>
<dbReference type="Gene3D" id="3.40.50.1450">
    <property type="entry name" value="HybD-like"/>
    <property type="match status" value="1"/>
</dbReference>
<comment type="function">
    <text evidence="4">Initiates the rapid degradation of small, acid-soluble proteins during spore germination.</text>
</comment>
<evidence type="ECO:0000256" key="1">
    <source>
        <dbReference type="ARBA" id="ARBA00022670"/>
    </source>
</evidence>
<keyword evidence="1 4" id="KW-0645">Protease</keyword>
<comment type="subunit">
    <text evidence="4">Homotetramer.</text>
</comment>
<accession>A0A432LGH2</accession>
<dbReference type="RefSeq" id="WP_126657179.1">
    <property type="nucleotide sequence ID" value="NZ_RYYR01000001.1"/>
</dbReference>
<dbReference type="PIRSF" id="PIRSF019549">
    <property type="entry name" value="Peptidase_A25"/>
    <property type="match status" value="1"/>
</dbReference>
<keyword evidence="6" id="KW-1185">Reference proteome</keyword>
<name>A0A432LGH2_9BACI</name>
<dbReference type="InterPro" id="IPR023430">
    <property type="entry name" value="Pept_HybD-like_dom_sf"/>
</dbReference>
<dbReference type="EC" id="3.4.24.78" evidence="4"/>
<dbReference type="SUPFAM" id="SSF53163">
    <property type="entry name" value="HybD-like"/>
    <property type="match status" value="1"/>
</dbReference>
<keyword evidence="3 4" id="KW-0865">Zymogen</keyword>
<proteinExistence type="inferred from homology"/>
<dbReference type="NCBIfam" id="TIGR01441">
    <property type="entry name" value="GPR"/>
    <property type="match status" value="1"/>
</dbReference>